<organism evidence="1 2">
    <name type="scientific">Peptostreptococcus porci</name>
    <dbReference type="NCBI Taxonomy" id="2652282"/>
    <lineage>
        <taxon>Bacteria</taxon>
        <taxon>Bacillati</taxon>
        <taxon>Bacillota</taxon>
        <taxon>Clostridia</taxon>
        <taxon>Peptostreptococcales</taxon>
        <taxon>Peptostreptococcaceae</taxon>
        <taxon>Peptostreptococcus</taxon>
    </lineage>
</organism>
<dbReference type="GO" id="GO:0005829">
    <property type="term" value="C:cytosol"/>
    <property type="evidence" value="ECO:0007669"/>
    <property type="project" value="TreeGrafter"/>
</dbReference>
<dbReference type="EMBL" id="VUNE01000001">
    <property type="protein sequence ID" value="MST62056.1"/>
    <property type="molecule type" value="Genomic_DNA"/>
</dbReference>
<dbReference type="PROSITE" id="PS01229">
    <property type="entry name" value="COF_2"/>
    <property type="match status" value="1"/>
</dbReference>
<dbReference type="Gene3D" id="3.30.1240.10">
    <property type="match status" value="1"/>
</dbReference>
<dbReference type="NCBIfam" id="TIGR01484">
    <property type="entry name" value="HAD-SF-IIB"/>
    <property type="match status" value="1"/>
</dbReference>
<dbReference type="PROSITE" id="PS01228">
    <property type="entry name" value="COF_1"/>
    <property type="match status" value="1"/>
</dbReference>
<proteinExistence type="predicted"/>
<reference evidence="1 2" key="1">
    <citation type="submission" date="2019-08" db="EMBL/GenBank/DDBJ databases">
        <title>In-depth cultivation of the pig gut microbiome towards novel bacterial diversity and tailored functional studies.</title>
        <authorList>
            <person name="Wylensek D."/>
            <person name="Hitch T.C.A."/>
            <person name="Clavel T."/>
        </authorList>
    </citation>
    <scope>NUCLEOTIDE SEQUENCE [LARGE SCALE GENOMIC DNA]</scope>
    <source>
        <strain evidence="1 2">WCA-SAB-591-4A-A</strain>
    </source>
</reference>
<dbReference type="GO" id="GO:0016791">
    <property type="term" value="F:phosphatase activity"/>
    <property type="evidence" value="ECO:0007669"/>
    <property type="project" value="UniProtKB-ARBA"/>
</dbReference>
<dbReference type="SFLD" id="SFLDS00003">
    <property type="entry name" value="Haloacid_Dehalogenase"/>
    <property type="match status" value="1"/>
</dbReference>
<dbReference type="Pfam" id="PF08282">
    <property type="entry name" value="Hydrolase_3"/>
    <property type="match status" value="1"/>
</dbReference>
<protein>
    <submittedName>
        <fullName evidence="1">Cof-type HAD-IIB family hydrolase</fullName>
    </submittedName>
</protein>
<dbReference type="InterPro" id="IPR036412">
    <property type="entry name" value="HAD-like_sf"/>
</dbReference>
<keyword evidence="1" id="KW-0378">Hydrolase</keyword>
<keyword evidence="2" id="KW-1185">Reference proteome</keyword>
<evidence type="ECO:0000313" key="2">
    <source>
        <dbReference type="Proteomes" id="UP000440713"/>
    </source>
</evidence>
<dbReference type="Gene3D" id="3.40.50.1000">
    <property type="entry name" value="HAD superfamily/HAD-like"/>
    <property type="match status" value="1"/>
</dbReference>
<dbReference type="GO" id="GO:0000287">
    <property type="term" value="F:magnesium ion binding"/>
    <property type="evidence" value="ECO:0007669"/>
    <property type="project" value="TreeGrafter"/>
</dbReference>
<dbReference type="InterPro" id="IPR000150">
    <property type="entry name" value="Cof"/>
</dbReference>
<accession>A0A6N7XBK1</accession>
<name>A0A6N7XBK1_9FIRM</name>
<dbReference type="NCBIfam" id="TIGR00099">
    <property type="entry name" value="Cof-subfamily"/>
    <property type="match status" value="1"/>
</dbReference>
<dbReference type="SFLD" id="SFLDG01140">
    <property type="entry name" value="C2.B:_Phosphomannomutase_and_P"/>
    <property type="match status" value="1"/>
</dbReference>
<dbReference type="PANTHER" id="PTHR10000">
    <property type="entry name" value="PHOSPHOSERINE PHOSPHATASE"/>
    <property type="match status" value="1"/>
</dbReference>
<dbReference type="InterPro" id="IPR023214">
    <property type="entry name" value="HAD_sf"/>
</dbReference>
<dbReference type="AlphaFoldDB" id="A0A6N7XBK1"/>
<evidence type="ECO:0000313" key="1">
    <source>
        <dbReference type="EMBL" id="MST62056.1"/>
    </source>
</evidence>
<dbReference type="PANTHER" id="PTHR10000:SF8">
    <property type="entry name" value="HAD SUPERFAMILY HYDROLASE-LIKE, TYPE 3"/>
    <property type="match status" value="1"/>
</dbReference>
<comment type="caution">
    <text evidence="1">The sequence shown here is derived from an EMBL/GenBank/DDBJ whole genome shotgun (WGS) entry which is preliminary data.</text>
</comment>
<dbReference type="RefSeq" id="WP_154537415.1">
    <property type="nucleotide sequence ID" value="NZ_VUNE01000001.1"/>
</dbReference>
<sequence>MIKNIFCDLDGTLYNDSISERDIRAIELAESLGIQFNIATGRVYTHAQNIIENISFNGYLICENGSYIYDRDNQCIFKGVLSDTQIKRIIEVYSSIDYIDFDKDVIYFKYDGEVIMPNDGSKSGYFKSGYKIDPEIMSKITYDSNVGNIGISSLDGDKLNMLVEDFKKKIGHECEVYISSEYTMNIVPKLISKFDAIKQVCKMNNITLDEVATIGDSPNDISMLGGVKMSFAMSKSVEAVKSSATYETPSVADAINMIIDYNSVLK</sequence>
<dbReference type="SUPFAM" id="SSF56784">
    <property type="entry name" value="HAD-like"/>
    <property type="match status" value="1"/>
</dbReference>
<dbReference type="InterPro" id="IPR006379">
    <property type="entry name" value="HAD-SF_hydro_IIB"/>
</dbReference>
<dbReference type="Proteomes" id="UP000440713">
    <property type="component" value="Unassembled WGS sequence"/>
</dbReference>
<gene>
    <name evidence="1" type="ORF">FYJ71_03585</name>
</gene>